<dbReference type="SUPFAM" id="SSF82199">
    <property type="entry name" value="SET domain"/>
    <property type="match status" value="1"/>
</dbReference>
<keyword evidence="3" id="KW-1185">Reference proteome</keyword>
<dbReference type="Proteomes" id="UP000199604">
    <property type="component" value="Unassembled WGS sequence"/>
</dbReference>
<dbReference type="STRING" id="498292.SAMN05660845_0099"/>
<organism evidence="2 3">
    <name type="scientific">Flavobacterium swingsii</name>
    <dbReference type="NCBI Taxonomy" id="498292"/>
    <lineage>
        <taxon>Bacteria</taxon>
        <taxon>Pseudomonadati</taxon>
        <taxon>Bacteroidota</taxon>
        <taxon>Flavobacteriia</taxon>
        <taxon>Flavobacteriales</taxon>
        <taxon>Flavobacteriaceae</taxon>
        <taxon>Flavobacterium</taxon>
    </lineage>
</organism>
<sequence>MKPDVNKINASEFDYLYTNPSQIPDSGTGLFTAITIYKDEIIAIYKGKILTESEAKIKAEKGKDKYFINLLNGSILDSMPIKCFAKYANDATGFSKSDFKNNAKIGLDENENVSLIATKKIKEGEEVFCSYGKRYWNKHK</sequence>
<dbReference type="Pfam" id="PF00856">
    <property type="entry name" value="SET"/>
    <property type="match status" value="1"/>
</dbReference>
<name>A0A1I0V1C6_9FLAO</name>
<dbReference type="PROSITE" id="PS50280">
    <property type="entry name" value="SET"/>
    <property type="match status" value="1"/>
</dbReference>
<accession>A0A1I0V1C6</accession>
<evidence type="ECO:0000313" key="3">
    <source>
        <dbReference type="Proteomes" id="UP000199604"/>
    </source>
</evidence>
<dbReference type="InterPro" id="IPR001214">
    <property type="entry name" value="SET_dom"/>
</dbReference>
<dbReference type="AlphaFoldDB" id="A0A1I0V1C6"/>
<evidence type="ECO:0000313" key="2">
    <source>
        <dbReference type="EMBL" id="SFA69943.1"/>
    </source>
</evidence>
<protein>
    <recommendedName>
        <fullName evidence="1">SET domain-containing protein</fullName>
    </recommendedName>
</protein>
<dbReference type="EMBL" id="FOJT01000001">
    <property type="protein sequence ID" value="SFA69943.1"/>
    <property type="molecule type" value="Genomic_DNA"/>
</dbReference>
<reference evidence="3" key="1">
    <citation type="submission" date="2016-10" db="EMBL/GenBank/DDBJ databases">
        <authorList>
            <person name="Varghese N."/>
            <person name="Submissions S."/>
        </authorList>
    </citation>
    <scope>NUCLEOTIDE SEQUENCE [LARGE SCALE GENOMIC DNA]</scope>
    <source>
        <strain evidence="3">DSM 21789</strain>
    </source>
</reference>
<proteinExistence type="predicted"/>
<dbReference type="Gene3D" id="2.170.270.10">
    <property type="entry name" value="SET domain"/>
    <property type="match status" value="1"/>
</dbReference>
<dbReference type="OrthoDB" id="947125at2"/>
<feature type="domain" description="SET" evidence="1">
    <location>
        <begin position="11"/>
        <end position="132"/>
    </location>
</feature>
<gene>
    <name evidence="2" type="ORF">SAMN05660845_0099</name>
</gene>
<dbReference type="InterPro" id="IPR046341">
    <property type="entry name" value="SET_dom_sf"/>
</dbReference>
<evidence type="ECO:0000259" key="1">
    <source>
        <dbReference type="PROSITE" id="PS50280"/>
    </source>
</evidence>
<dbReference type="RefSeq" id="WP_091472745.1">
    <property type="nucleotide sequence ID" value="NZ_FOJT01000001.1"/>
</dbReference>